<sequence length="63" mass="7083">MVPENALGEAVAGREGFGRERALQAMDRRPMSAILRHITGAWMILRTMLPKGYAQINRILEMS</sequence>
<organism evidence="1 2">
    <name type="scientific">Roseomonas indoligenes</name>
    <dbReference type="NCBI Taxonomy" id="2820811"/>
    <lineage>
        <taxon>Bacteria</taxon>
        <taxon>Pseudomonadati</taxon>
        <taxon>Pseudomonadota</taxon>
        <taxon>Alphaproteobacteria</taxon>
        <taxon>Acetobacterales</taxon>
        <taxon>Roseomonadaceae</taxon>
        <taxon>Roseomonas</taxon>
    </lineage>
</organism>
<comment type="caution">
    <text evidence="1">The sequence shown here is derived from an EMBL/GenBank/DDBJ whole genome shotgun (WGS) entry which is preliminary data.</text>
</comment>
<gene>
    <name evidence="1" type="ORF">J5Y10_19500</name>
</gene>
<keyword evidence="2" id="KW-1185">Reference proteome</keyword>
<protein>
    <submittedName>
        <fullName evidence="1">Uncharacterized protein</fullName>
    </submittedName>
</protein>
<proteinExistence type="predicted"/>
<dbReference type="EMBL" id="JAGIZA010000013">
    <property type="protein sequence ID" value="MBP0494977.1"/>
    <property type="molecule type" value="Genomic_DNA"/>
</dbReference>
<name>A0A940N6E3_9PROT</name>
<evidence type="ECO:0000313" key="1">
    <source>
        <dbReference type="EMBL" id="MBP0494977.1"/>
    </source>
</evidence>
<accession>A0A940N6E3</accession>
<dbReference type="Proteomes" id="UP000677537">
    <property type="component" value="Unassembled WGS sequence"/>
</dbReference>
<dbReference type="AlphaFoldDB" id="A0A940N6E3"/>
<evidence type="ECO:0000313" key="2">
    <source>
        <dbReference type="Proteomes" id="UP000677537"/>
    </source>
</evidence>
<reference evidence="1" key="1">
    <citation type="submission" date="2021-03" db="EMBL/GenBank/DDBJ databases">
        <authorList>
            <person name="So Y."/>
        </authorList>
    </citation>
    <scope>NUCLEOTIDE SEQUENCE</scope>
    <source>
        <strain evidence="1">SG15</strain>
    </source>
</reference>
<dbReference type="RefSeq" id="WP_209375775.1">
    <property type="nucleotide sequence ID" value="NZ_JAGIZA010000013.1"/>
</dbReference>